<dbReference type="AlphaFoldDB" id="A0A0F8XSJ5"/>
<comment type="caution">
    <text evidence="1">The sequence shown here is derived from an EMBL/GenBank/DDBJ whole genome shotgun (WGS) entry which is preliminary data.</text>
</comment>
<evidence type="ECO:0000313" key="1">
    <source>
        <dbReference type="EMBL" id="KKK72057.1"/>
    </source>
</evidence>
<dbReference type="EMBL" id="LAZR01057444">
    <property type="protein sequence ID" value="KKK72057.1"/>
    <property type="molecule type" value="Genomic_DNA"/>
</dbReference>
<feature type="non-terminal residue" evidence="1">
    <location>
        <position position="1"/>
    </location>
</feature>
<sequence>TVFFLMVSSVAITLWVVRETQGFNALPSSVPVPVTLAGPGRIIISTMDLQRELNRLYPELKLKVDGVYGPLTRAAHEAAVGDQYAKELMVWEMDND</sequence>
<accession>A0A0F8XSJ5</accession>
<gene>
    <name evidence="1" type="ORF">LCGC14_2907690</name>
</gene>
<name>A0A0F8XSJ5_9ZZZZ</name>
<protein>
    <recommendedName>
        <fullName evidence="2">Peptidoglycan binding-like domain-containing protein</fullName>
    </recommendedName>
</protein>
<evidence type="ECO:0008006" key="2">
    <source>
        <dbReference type="Google" id="ProtNLM"/>
    </source>
</evidence>
<organism evidence="1">
    <name type="scientific">marine sediment metagenome</name>
    <dbReference type="NCBI Taxonomy" id="412755"/>
    <lineage>
        <taxon>unclassified sequences</taxon>
        <taxon>metagenomes</taxon>
        <taxon>ecological metagenomes</taxon>
    </lineage>
</organism>
<reference evidence="1" key="1">
    <citation type="journal article" date="2015" name="Nature">
        <title>Complex archaea that bridge the gap between prokaryotes and eukaryotes.</title>
        <authorList>
            <person name="Spang A."/>
            <person name="Saw J.H."/>
            <person name="Jorgensen S.L."/>
            <person name="Zaremba-Niedzwiedzka K."/>
            <person name="Martijn J."/>
            <person name="Lind A.E."/>
            <person name="van Eijk R."/>
            <person name="Schleper C."/>
            <person name="Guy L."/>
            <person name="Ettema T.J."/>
        </authorList>
    </citation>
    <scope>NUCLEOTIDE SEQUENCE</scope>
</reference>
<proteinExistence type="predicted"/>